<dbReference type="GO" id="GO:0000287">
    <property type="term" value="F:magnesium ion binding"/>
    <property type="evidence" value="ECO:0007669"/>
    <property type="project" value="UniProtKB-UniRule"/>
</dbReference>
<dbReference type="Pfam" id="PF03917">
    <property type="entry name" value="GSH_synth_ATP"/>
    <property type="match status" value="1"/>
</dbReference>
<feature type="binding site" evidence="10">
    <location>
        <position position="494"/>
    </location>
    <ligand>
        <name>ATP</name>
        <dbReference type="ChEBI" id="CHEBI:30616"/>
    </ligand>
</feature>
<dbReference type="PANTHER" id="PTHR11130:SF0">
    <property type="entry name" value="GLUTATHIONE SYNTHETASE"/>
    <property type="match status" value="1"/>
</dbReference>
<evidence type="ECO:0000256" key="2">
    <source>
        <dbReference type="ARBA" id="ARBA00010385"/>
    </source>
</evidence>
<evidence type="ECO:0000313" key="15">
    <source>
        <dbReference type="EMBL" id="EJK73808.1"/>
    </source>
</evidence>
<dbReference type="OMA" id="FEAHKNM"/>
<dbReference type="Pfam" id="PF03199">
    <property type="entry name" value="GSH_synthase"/>
    <property type="match status" value="1"/>
</dbReference>
<keyword evidence="5 9" id="KW-0479">Metal-binding</keyword>
<feature type="binding site" evidence="10">
    <location>
        <position position="584"/>
    </location>
    <ligand>
        <name>ATP</name>
        <dbReference type="ChEBI" id="CHEBI:30616"/>
    </ligand>
</feature>
<dbReference type="InterPro" id="IPR014709">
    <property type="entry name" value="Glutathione_synthase_C_euk"/>
</dbReference>
<evidence type="ECO:0000256" key="9">
    <source>
        <dbReference type="PIRNR" id="PIRNR001558"/>
    </source>
</evidence>
<comment type="pathway">
    <text evidence="1 9">Sulfur metabolism; glutathione biosynthesis; glutathione from L-cysteine and L-glutamate: step 2/2.</text>
</comment>
<dbReference type="Gene3D" id="3.30.470.20">
    <property type="entry name" value="ATP-grasp fold, B domain"/>
    <property type="match status" value="1"/>
</dbReference>
<keyword evidence="4 9" id="KW-0317">Glutathione biosynthesis</keyword>
<dbReference type="InterPro" id="IPR005615">
    <property type="entry name" value="Glutathione_synthase"/>
</dbReference>
<dbReference type="GO" id="GO:0004363">
    <property type="term" value="F:glutathione synthase activity"/>
    <property type="evidence" value="ECO:0007669"/>
    <property type="project" value="UniProtKB-UniRule"/>
</dbReference>
<evidence type="ECO:0000259" key="14">
    <source>
        <dbReference type="Pfam" id="PF03199"/>
    </source>
</evidence>
<dbReference type="PIRSF" id="PIRSF001558">
    <property type="entry name" value="GSHase"/>
    <property type="match status" value="1"/>
</dbReference>
<dbReference type="InterPro" id="IPR014049">
    <property type="entry name" value="Glutathione_synthase_N_euk"/>
</dbReference>
<comment type="cofactor">
    <cofactor evidence="9 11">
        <name>Mg(2+)</name>
        <dbReference type="ChEBI" id="CHEBI:18420"/>
    </cofactor>
    <text evidence="9 11">Binds 1 Mg(2+) ion per subunit.</text>
</comment>
<accession>K0T4Y4</accession>
<sequence length="606" mass="64536">MRRTRRPLLSTLVASASLAFRAHQTAESFSGPPSLKRPSVSLLRAPRTGSRSDPALASSDGDMTESVPNVSPGTLATLVEYATSFSAANGLQVESGSGGGSSVPGTRSYVTAPISLLPQAYPRDQFERATSLAGPFNLLVDRISRDGPFLKETHEDVRGVDEYTGKLLEMYEEVYLGERRGDGWGRFARSADRLGIQRSDYMLHEDSATGGHVIKQVELNTIASSFAGLASGVARLHSFETERLGDELRSFLEGNERAVTGKVSDDGDKGVPASPAMTALPAAISVAYDRYVERHAGAGAGSSKPVVVFVVQPGETNTVDQRLLEFALHDRHGIPVVRMSLAEVQERVTMDESTGRLSFDGEASRREIAVVYYRAGYAPTDYPSGYDTAGGTGVEWLGREKLERGACAKCPCLGYHLAGTKKVQQELARPGVVERFIDDGDDAAAIRSAFAGLYSLGADANEDDAGAVRDVLLRGGEGRYVLKPQREGGGNNYYGREMVDVLSANCTLTGDGDDAAVELSAGLGEFILMERLFPPQQLAVLLRNGRVEGSGMSISELGCFGTVVADGEGGVVHNEYGGFLLRTKFSGVDEGGVASGFATLSSPYLC</sequence>
<dbReference type="AlphaFoldDB" id="K0T4Y4"/>
<feature type="binding site" evidence="11">
    <location>
        <position position="487"/>
    </location>
    <ligand>
        <name>Mg(2+)</name>
        <dbReference type="ChEBI" id="CHEBI:18420"/>
    </ligand>
</feature>
<dbReference type="InterPro" id="IPR004887">
    <property type="entry name" value="GSH_synth_subst-bd"/>
</dbReference>
<proteinExistence type="inferred from homology"/>
<dbReference type="EC" id="6.3.2.3" evidence="9"/>
<dbReference type="SUPFAM" id="SSF52440">
    <property type="entry name" value="PreATP-grasp domain"/>
    <property type="match status" value="1"/>
</dbReference>
<feature type="binding site" evidence="10">
    <location>
        <position position="556"/>
    </location>
    <ligand>
        <name>ATP</name>
        <dbReference type="ChEBI" id="CHEBI:30616"/>
    </ligand>
</feature>
<evidence type="ECO:0000256" key="4">
    <source>
        <dbReference type="ARBA" id="ARBA00022684"/>
    </source>
</evidence>
<evidence type="ECO:0000256" key="11">
    <source>
        <dbReference type="PIRSR" id="PIRSR001558-2"/>
    </source>
</evidence>
<dbReference type="PANTHER" id="PTHR11130">
    <property type="entry name" value="GLUTATHIONE SYNTHETASE"/>
    <property type="match status" value="1"/>
</dbReference>
<name>K0T4Y4_THAOC</name>
<dbReference type="Gene3D" id="3.30.1490.50">
    <property type="match status" value="1"/>
</dbReference>
<dbReference type="EMBL" id="AGNL01004198">
    <property type="protein sequence ID" value="EJK73808.1"/>
    <property type="molecule type" value="Genomic_DNA"/>
</dbReference>
<dbReference type="NCBIfam" id="TIGR01986">
    <property type="entry name" value="glut_syn_euk"/>
    <property type="match status" value="1"/>
</dbReference>
<gene>
    <name evidence="15" type="ORF">THAOC_04546</name>
</gene>
<dbReference type="eggNOG" id="KOG0021">
    <property type="taxonomic scope" value="Eukaryota"/>
</dbReference>
<organism evidence="15 16">
    <name type="scientific">Thalassiosira oceanica</name>
    <name type="common">Marine diatom</name>
    <dbReference type="NCBI Taxonomy" id="159749"/>
    <lineage>
        <taxon>Eukaryota</taxon>
        <taxon>Sar</taxon>
        <taxon>Stramenopiles</taxon>
        <taxon>Ochrophyta</taxon>
        <taxon>Bacillariophyta</taxon>
        <taxon>Coscinodiscophyceae</taxon>
        <taxon>Thalassiosirophycidae</taxon>
        <taxon>Thalassiosirales</taxon>
        <taxon>Thalassiosiraceae</taxon>
        <taxon>Thalassiosira</taxon>
    </lineage>
</organism>
<comment type="caution">
    <text evidence="15">The sequence shown here is derived from an EMBL/GenBank/DDBJ whole genome shotgun (WGS) entry which is preliminary data.</text>
</comment>
<comment type="catalytic activity">
    <reaction evidence="9">
        <text>gamma-L-glutamyl-L-cysteine + glycine + ATP = glutathione + ADP + phosphate + H(+)</text>
        <dbReference type="Rhea" id="RHEA:13557"/>
        <dbReference type="ChEBI" id="CHEBI:15378"/>
        <dbReference type="ChEBI" id="CHEBI:30616"/>
        <dbReference type="ChEBI" id="CHEBI:43474"/>
        <dbReference type="ChEBI" id="CHEBI:57305"/>
        <dbReference type="ChEBI" id="CHEBI:57925"/>
        <dbReference type="ChEBI" id="CHEBI:58173"/>
        <dbReference type="ChEBI" id="CHEBI:456216"/>
        <dbReference type="EC" id="6.3.2.3"/>
    </reaction>
</comment>
<dbReference type="InterPro" id="IPR014042">
    <property type="entry name" value="Glutathione_synthase_a-hlx"/>
</dbReference>
<feature type="binding site" evidence="10">
    <location>
        <position position="421"/>
    </location>
    <ligand>
        <name>ATP</name>
        <dbReference type="ChEBI" id="CHEBI:30616"/>
    </ligand>
</feature>
<feature type="domain" description="Glutathione synthase substrate-binding" evidence="14">
    <location>
        <begin position="306"/>
        <end position="418"/>
    </location>
</feature>
<feature type="binding site" evidence="10">
    <location>
        <position position="321"/>
    </location>
    <ligand>
        <name>substrate</name>
    </ligand>
</feature>
<dbReference type="OrthoDB" id="2020073at2759"/>
<keyword evidence="13" id="KW-0732">Signal</keyword>
<dbReference type="Proteomes" id="UP000266841">
    <property type="component" value="Unassembled WGS sequence"/>
</dbReference>
<evidence type="ECO:0000313" key="16">
    <source>
        <dbReference type="Proteomes" id="UP000266841"/>
    </source>
</evidence>
<dbReference type="InterPro" id="IPR016185">
    <property type="entry name" value="PreATP-grasp_dom_sf"/>
</dbReference>
<dbReference type="GO" id="GO:0005829">
    <property type="term" value="C:cytosol"/>
    <property type="evidence" value="ECO:0007669"/>
    <property type="project" value="TreeGrafter"/>
</dbReference>
<dbReference type="Gene3D" id="3.40.50.1760">
    <property type="entry name" value="Glutathione synthase, substrate-binding domain superfamily, eukaryotic"/>
    <property type="match status" value="1"/>
</dbReference>
<dbReference type="GO" id="GO:0005524">
    <property type="term" value="F:ATP binding"/>
    <property type="evidence" value="ECO:0007669"/>
    <property type="project" value="UniProtKB-UniRule"/>
</dbReference>
<protein>
    <recommendedName>
        <fullName evidence="9">Glutathione synthetase</fullName>
        <shortName evidence="9">GSH-S</shortName>
        <ecNumber evidence="9">6.3.2.3</ecNumber>
    </recommendedName>
</protein>
<evidence type="ECO:0000256" key="3">
    <source>
        <dbReference type="ARBA" id="ARBA00022598"/>
    </source>
</evidence>
<evidence type="ECO:0000256" key="12">
    <source>
        <dbReference type="SAM" id="MobiDB-lite"/>
    </source>
</evidence>
<evidence type="ECO:0000256" key="1">
    <source>
        <dbReference type="ARBA" id="ARBA00004965"/>
    </source>
</evidence>
<feature type="binding site" evidence="10">
    <location>
        <begin position="483"/>
        <end position="492"/>
    </location>
    <ligand>
        <name>ATP</name>
        <dbReference type="ChEBI" id="CHEBI:30616"/>
    </ligand>
</feature>
<evidence type="ECO:0000256" key="7">
    <source>
        <dbReference type="ARBA" id="ARBA00022840"/>
    </source>
</evidence>
<feature type="binding site" evidence="10">
    <location>
        <position position="582"/>
    </location>
    <ligand>
        <name>substrate</name>
    </ligand>
</feature>
<dbReference type="Gene3D" id="3.30.1490.80">
    <property type="match status" value="1"/>
</dbReference>
<keyword evidence="3 9" id="KW-0436">Ligase</keyword>
<reference evidence="15 16" key="1">
    <citation type="journal article" date="2012" name="Genome Biol.">
        <title>Genome and low-iron response of an oceanic diatom adapted to chronic iron limitation.</title>
        <authorList>
            <person name="Lommer M."/>
            <person name="Specht M."/>
            <person name="Roy A.S."/>
            <person name="Kraemer L."/>
            <person name="Andreson R."/>
            <person name="Gutowska M.A."/>
            <person name="Wolf J."/>
            <person name="Bergner S.V."/>
            <person name="Schilhabel M.B."/>
            <person name="Klostermeier U.C."/>
            <person name="Beiko R.G."/>
            <person name="Rosenstiel P."/>
            <person name="Hippler M."/>
            <person name="Laroche J."/>
        </authorList>
    </citation>
    <scope>NUCLEOTIDE SEQUENCE [LARGE SCALE GENOMIC DNA]</scope>
    <source>
        <strain evidence="15 16">CCMP1005</strain>
    </source>
</reference>
<evidence type="ECO:0000256" key="10">
    <source>
        <dbReference type="PIRSR" id="PIRSR001558-1"/>
    </source>
</evidence>
<feature type="signal peptide" evidence="13">
    <location>
        <begin position="1"/>
        <end position="19"/>
    </location>
</feature>
<feature type="region of interest" description="Disordered" evidence="12">
    <location>
        <begin position="25"/>
        <end position="71"/>
    </location>
</feature>
<evidence type="ECO:0000256" key="6">
    <source>
        <dbReference type="ARBA" id="ARBA00022741"/>
    </source>
</evidence>
<evidence type="ECO:0000256" key="5">
    <source>
        <dbReference type="ARBA" id="ARBA00022723"/>
    </source>
</evidence>
<dbReference type="Gene3D" id="1.10.1080.10">
    <property type="entry name" value="Glutathione Synthetase, Chain A, domain 3"/>
    <property type="match status" value="1"/>
</dbReference>
<keyword evidence="8 9" id="KW-0460">Magnesium</keyword>
<keyword evidence="6 9" id="KW-0547">Nucleotide-binding</keyword>
<feature type="chain" id="PRO_5003837641" description="Glutathione synthetase" evidence="13">
    <location>
        <begin position="20"/>
        <end position="606"/>
    </location>
</feature>
<feature type="binding site" evidence="10">
    <location>
        <position position="590"/>
    </location>
    <ligand>
        <name>ATP</name>
        <dbReference type="ChEBI" id="CHEBI:30616"/>
    </ligand>
</feature>
<dbReference type="SUPFAM" id="SSF56059">
    <property type="entry name" value="Glutathione synthetase ATP-binding domain-like"/>
    <property type="match status" value="1"/>
</dbReference>
<dbReference type="UniPathway" id="UPA00142">
    <property type="reaction ID" value="UER00210"/>
</dbReference>
<comment type="similarity">
    <text evidence="2 9">Belongs to the eukaryotic GSH synthase family.</text>
</comment>
<keyword evidence="16" id="KW-1185">Reference proteome</keyword>
<evidence type="ECO:0000256" key="8">
    <source>
        <dbReference type="ARBA" id="ARBA00022842"/>
    </source>
</evidence>
<dbReference type="InterPro" id="IPR037013">
    <property type="entry name" value="GSH-S_sub-bd_sf"/>
</dbReference>
<evidence type="ECO:0000256" key="13">
    <source>
        <dbReference type="SAM" id="SignalP"/>
    </source>
</evidence>
<dbReference type="GO" id="GO:0043295">
    <property type="term" value="F:glutathione binding"/>
    <property type="evidence" value="ECO:0007669"/>
    <property type="project" value="UniProtKB-UniRule"/>
</dbReference>
<keyword evidence="7 9" id="KW-0067">ATP-binding</keyword>